<name>A0A7G6U920_9BRAD</name>
<evidence type="ECO:0000256" key="1">
    <source>
        <dbReference type="ARBA" id="ARBA00023015"/>
    </source>
</evidence>
<evidence type="ECO:0000259" key="5">
    <source>
        <dbReference type="PROSITE" id="PS50949"/>
    </source>
</evidence>
<dbReference type="AlphaFoldDB" id="A0A7G6U920"/>
<dbReference type="InterPro" id="IPR000524">
    <property type="entry name" value="Tscrpt_reg_HTH_GntR"/>
</dbReference>
<organism evidence="6 7">
    <name type="scientific">Tardiphaga robiniae</name>
    <dbReference type="NCBI Taxonomy" id="943830"/>
    <lineage>
        <taxon>Bacteria</taxon>
        <taxon>Pseudomonadati</taxon>
        <taxon>Pseudomonadota</taxon>
        <taxon>Alphaproteobacteria</taxon>
        <taxon>Hyphomicrobiales</taxon>
        <taxon>Nitrobacteraceae</taxon>
        <taxon>Tardiphaga</taxon>
    </lineage>
</organism>
<reference evidence="7" key="1">
    <citation type="journal article" date="2020" name="Mol. Plant Microbe">
        <title>Rhizobial microsymbionts of the narrowly endemic Oxytropis species growing in Kamchatka are characterized by significant genetic diversity and possess a set of genes that are associated with T3SS and T6SS secretion systems and can affect the development of symbiosis.</title>
        <authorList>
            <person name="Safronova V."/>
            <person name="Guro P."/>
            <person name="Sazanova A."/>
            <person name="Kuznetsova I."/>
            <person name="Belimov A."/>
            <person name="Yakubov V."/>
            <person name="Chirak E."/>
            <person name="Afonin A."/>
            <person name="Gogolev Y."/>
            <person name="Andronov E."/>
            <person name="Tikhonovich I."/>
        </authorList>
    </citation>
    <scope>NUCLEOTIDE SEQUENCE [LARGE SCALE GENOMIC DNA]</scope>
    <source>
        <strain evidence="7">581</strain>
    </source>
</reference>
<evidence type="ECO:0000313" key="7">
    <source>
        <dbReference type="Proteomes" id="UP000515291"/>
    </source>
</evidence>
<accession>A0A7G6U920</accession>
<dbReference type="PANTHER" id="PTHR43537:SF24">
    <property type="entry name" value="GLUCONATE OPERON TRANSCRIPTIONAL REPRESSOR"/>
    <property type="match status" value="1"/>
</dbReference>
<sequence length="283" mass="31287">MNNSIVLCDLIRDGNRNNWVKSSKVQRVPVTAAPLRQQVASNLRTAIIEGRFRPGERLKEAELCSWTGVSRTAVREALRQLEAEGIVDNIPNQGPVVAQVSPDEARQHYDVRAVLEGLAARSVAEEITEPQIKELLKLKRELDRAFKTGSVEKVLGFKNLLDEFLMSICSNVVAKGFVDVIRARLSYLRPIVLSQPERLRENAVEVHAIIDAIVKKNPQAAWNAAVNHVNKGAEATLKVLEQLAAASTRQAALDAEAALRAKRPRGRPRRDPQPSNPVGRVTV</sequence>
<evidence type="ECO:0000256" key="3">
    <source>
        <dbReference type="ARBA" id="ARBA00023163"/>
    </source>
</evidence>
<dbReference type="CDD" id="cd07377">
    <property type="entry name" value="WHTH_GntR"/>
    <property type="match status" value="1"/>
</dbReference>
<protein>
    <submittedName>
        <fullName evidence="6">GntR family transcriptional regulator</fullName>
    </submittedName>
</protein>
<dbReference type="GO" id="GO:0003677">
    <property type="term" value="F:DNA binding"/>
    <property type="evidence" value="ECO:0007669"/>
    <property type="project" value="UniProtKB-KW"/>
</dbReference>
<dbReference type="Pfam" id="PF07729">
    <property type="entry name" value="FCD"/>
    <property type="match status" value="1"/>
</dbReference>
<dbReference type="EMBL" id="CP050292">
    <property type="protein sequence ID" value="QND75502.1"/>
    <property type="molecule type" value="Genomic_DNA"/>
</dbReference>
<dbReference type="Proteomes" id="UP000515291">
    <property type="component" value="Chromosome"/>
</dbReference>
<feature type="domain" description="HTH gntR-type" evidence="5">
    <location>
        <begin position="33"/>
        <end position="100"/>
    </location>
</feature>
<dbReference type="InterPro" id="IPR008920">
    <property type="entry name" value="TF_FadR/GntR_C"/>
</dbReference>
<dbReference type="SMART" id="SM00345">
    <property type="entry name" value="HTH_GNTR"/>
    <property type="match status" value="1"/>
</dbReference>
<keyword evidence="1" id="KW-0805">Transcription regulation</keyword>
<dbReference type="SUPFAM" id="SSF48008">
    <property type="entry name" value="GntR ligand-binding domain-like"/>
    <property type="match status" value="1"/>
</dbReference>
<dbReference type="PANTHER" id="PTHR43537">
    <property type="entry name" value="TRANSCRIPTIONAL REGULATOR, GNTR FAMILY"/>
    <property type="match status" value="1"/>
</dbReference>
<dbReference type="InterPro" id="IPR036388">
    <property type="entry name" value="WH-like_DNA-bd_sf"/>
</dbReference>
<dbReference type="Pfam" id="PF00392">
    <property type="entry name" value="GntR"/>
    <property type="match status" value="1"/>
</dbReference>
<dbReference type="InterPro" id="IPR011711">
    <property type="entry name" value="GntR_C"/>
</dbReference>
<dbReference type="PRINTS" id="PR00035">
    <property type="entry name" value="HTHGNTR"/>
</dbReference>
<dbReference type="PROSITE" id="PS50949">
    <property type="entry name" value="HTH_GNTR"/>
    <property type="match status" value="1"/>
</dbReference>
<gene>
    <name evidence="6" type="ORF">HB776_17585</name>
</gene>
<dbReference type="SUPFAM" id="SSF46785">
    <property type="entry name" value="Winged helix' DNA-binding domain"/>
    <property type="match status" value="1"/>
</dbReference>
<proteinExistence type="predicted"/>
<feature type="region of interest" description="Disordered" evidence="4">
    <location>
        <begin position="259"/>
        <end position="283"/>
    </location>
</feature>
<dbReference type="InterPro" id="IPR036390">
    <property type="entry name" value="WH_DNA-bd_sf"/>
</dbReference>
<dbReference type="RefSeq" id="WP_184519852.1">
    <property type="nucleotide sequence ID" value="NZ_CP050292.1"/>
</dbReference>
<evidence type="ECO:0000313" key="6">
    <source>
        <dbReference type="EMBL" id="QND75502.1"/>
    </source>
</evidence>
<dbReference type="KEGG" id="trb:HB776_17585"/>
<dbReference type="SMART" id="SM00895">
    <property type="entry name" value="FCD"/>
    <property type="match status" value="1"/>
</dbReference>
<dbReference type="Gene3D" id="1.10.10.10">
    <property type="entry name" value="Winged helix-like DNA-binding domain superfamily/Winged helix DNA-binding domain"/>
    <property type="match status" value="1"/>
</dbReference>
<evidence type="ECO:0000256" key="4">
    <source>
        <dbReference type="SAM" id="MobiDB-lite"/>
    </source>
</evidence>
<evidence type="ECO:0000256" key="2">
    <source>
        <dbReference type="ARBA" id="ARBA00023125"/>
    </source>
</evidence>
<dbReference type="GO" id="GO:0003700">
    <property type="term" value="F:DNA-binding transcription factor activity"/>
    <property type="evidence" value="ECO:0007669"/>
    <property type="project" value="InterPro"/>
</dbReference>
<keyword evidence="2" id="KW-0238">DNA-binding</keyword>
<dbReference type="Gene3D" id="1.20.120.530">
    <property type="entry name" value="GntR ligand-binding domain-like"/>
    <property type="match status" value="1"/>
</dbReference>
<keyword evidence="3" id="KW-0804">Transcription</keyword>